<gene>
    <name evidence="1" type="ORF">KI387_044553</name>
</gene>
<keyword evidence="2" id="KW-1185">Reference proteome</keyword>
<name>A0AA38G7A9_TAXCH</name>
<proteinExistence type="predicted"/>
<evidence type="ECO:0000313" key="2">
    <source>
        <dbReference type="Proteomes" id="UP000824469"/>
    </source>
</evidence>
<accession>A0AA38G7A9</accession>
<evidence type="ECO:0000313" key="1">
    <source>
        <dbReference type="EMBL" id="KAH9316815.1"/>
    </source>
</evidence>
<dbReference type="AlphaFoldDB" id="A0AA38G7A9"/>
<organism evidence="1 2">
    <name type="scientific">Taxus chinensis</name>
    <name type="common">Chinese yew</name>
    <name type="synonym">Taxus wallichiana var. chinensis</name>
    <dbReference type="NCBI Taxonomy" id="29808"/>
    <lineage>
        <taxon>Eukaryota</taxon>
        <taxon>Viridiplantae</taxon>
        <taxon>Streptophyta</taxon>
        <taxon>Embryophyta</taxon>
        <taxon>Tracheophyta</taxon>
        <taxon>Spermatophyta</taxon>
        <taxon>Pinopsida</taxon>
        <taxon>Pinidae</taxon>
        <taxon>Conifers II</taxon>
        <taxon>Cupressales</taxon>
        <taxon>Taxaceae</taxon>
        <taxon>Taxus</taxon>
    </lineage>
</organism>
<comment type="caution">
    <text evidence="1">The sequence shown here is derived from an EMBL/GenBank/DDBJ whole genome shotgun (WGS) entry which is preliminary data.</text>
</comment>
<dbReference type="Proteomes" id="UP000824469">
    <property type="component" value="Unassembled WGS sequence"/>
</dbReference>
<reference evidence="1 2" key="1">
    <citation type="journal article" date="2021" name="Nat. Plants">
        <title>The Taxus genome provides insights into paclitaxel biosynthesis.</title>
        <authorList>
            <person name="Xiong X."/>
            <person name="Gou J."/>
            <person name="Liao Q."/>
            <person name="Li Y."/>
            <person name="Zhou Q."/>
            <person name="Bi G."/>
            <person name="Li C."/>
            <person name="Du R."/>
            <person name="Wang X."/>
            <person name="Sun T."/>
            <person name="Guo L."/>
            <person name="Liang H."/>
            <person name="Lu P."/>
            <person name="Wu Y."/>
            <person name="Zhang Z."/>
            <person name="Ro D.K."/>
            <person name="Shang Y."/>
            <person name="Huang S."/>
            <person name="Yan J."/>
        </authorList>
    </citation>
    <scope>NUCLEOTIDE SEQUENCE [LARGE SCALE GENOMIC DNA]</scope>
    <source>
        <strain evidence="1">Ta-2019</strain>
    </source>
</reference>
<dbReference type="EMBL" id="JAHRHJ020000005">
    <property type="protein sequence ID" value="KAH9316815.1"/>
    <property type="molecule type" value="Genomic_DNA"/>
</dbReference>
<feature type="non-terminal residue" evidence="1">
    <location>
        <position position="74"/>
    </location>
</feature>
<feature type="non-terminal residue" evidence="1">
    <location>
        <position position="1"/>
    </location>
</feature>
<sequence length="74" mass="8882">IFQEIIFNLGTICPLLRLDWLLKAHPSRFQSIQLMKLKNLMTRRRMKTMKILKKKLVKNKKSLVILKFIFSPLK</sequence>
<protein>
    <submittedName>
        <fullName evidence="1">Uncharacterized protein</fullName>
    </submittedName>
</protein>